<dbReference type="AlphaFoldDB" id="Q701Y6"/>
<dbReference type="Pfam" id="PF00117">
    <property type="entry name" value="GATase"/>
    <property type="match status" value="1"/>
</dbReference>
<evidence type="ECO:0000259" key="1">
    <source>
        <dbReference type="Pfam" id="PF00117"/>
    </source>
</evidence>
<dbReference type="InterPro" id="IPR044992">
    <property type="entry name" value="ChyE-like"/>
</dbReference>
<dbReference type="PANTHER" id="PTHR42695:SF5">
    <property type="entry name" value="GLUTAMINE AMIDOTRANSFERASE YLR126C-RELATED"/>
    <property type="match status" value="1"/>
</dbReference>
<feature type="domain" description="Glutamine amidotransferase" evidence="1">
    <location>
        <begin position="18"/>
        <end position="179"/>
    </location>
</feature>
<dbReference type="GO" id="GO:0005829">
    <property type="term" value="C:cytosol"/>
    <property type="evidence" value="ECO:0007669"/>
    <property type="project" value="TreeGrafter"/>
</dbReference>
<accession>Q701Y6</accession>
<dbReference type="EMBL" id="AJ627422">
    <property type="protein sequence ID" value="CAF28738.1"/>
    <property type="molecule type" value="Genomic_DNA"/>
</dbReference>
<dbReference type="InterPro" id="IPR017926">
    <property type="entry name" value="GATASE"/>
</dbReference>
<protein>
    <recommendedName>
        <fullName evidence="1">Glutamine amidotransferase domain-containing protein</fullName>
    </recommendedName>
</protein>
<dbReference type="Gene3D" id="3.40.50.880">
    <property type="match status" value="1"/>
</dbReference>
<proteinExistence type="predicted"/>
<dbReference type="SUPFAM" id="SSF52317">
    <property type="entry name" value="Class I glutamine amidotransferase-like"/>
    <property type="match status" value="1"/>
</dbReference>
<name>Q701Y6_9CREN</name>
<dbReference type="CDD" id="cd01741">
    <property type="entry name" value="GATase1_1"/>
    <property type="match status" value="1"/>
</dbReference>
<dbReference type="PANTHER" id="PTHR42695">
    <property type="entry name" value="GLUTAMINE AMIDOTRANSFERASE YLR126C-RELATED"/>
    <property type="match status" value="1"/>
</dbReference>
<reference evidence="2" key="1">
    <citation type="journal article" date="2005" name="Environ. Microbiol.">
        <title>Novel genes for nitrite reductase and Amo-related proteins indicate a role of uncultivated mesophilic crenarchaeota in nitrogen cycling.</title>
        <authorList>
            <person name="Treusch A.H."/>
            <person name="Leininger S."/>
            <person name="Kletzin A."/>
            <person name="Schuster S.C."/>
            <person name="Klenk H.-P."/>
            <person name="Schleper C."/>
        </authorList>
    </citation>
    <scope>NUCLEOTIDE SEQUENCE</scope>
</reference>
<dbReference type="PROSITE" id="PS51273">
    <property type="entry name" value="GATASE_TYPE_1"/>
    <property type="match status" value="1"/>
</dbReference>
<dbReference type="InterPro" id="IPR029062">
    <property type="entry name" value="Class_I_gatase-like"/>
</dbReference>
<sequence length="236" mass="26525">MKDIILSIQNTEIETLGNLKELFESDGYTIETIHVKKDKIPKELDKYSGIVILGGYMSVYEYLPYLNEELVLINNANNLHVPLLGICLGSQLIAEALGGRVYKGKQKEIGWFDVVINNNGKNDIFRGINDNNIKVFQWHGDTFVLPGSAVLLASSDLYPQAFRLGNSIGILFHLEVTSQMIHDWAKDYGSEMKEVGISRDDILDGKNSEFESLANYCKVVYGNFSEMINAYMNSLV</sequence>
<evidence type="ECO:0000313" key="2">
    <source>
        <dbReference type="EMBL" id="CAF28738.1"/>
    </source>
</evidence>
<organism evidence="2">
    <name type="scientific">uncultured crenarchaeote</name>
    <dbReference type="NCBI Taxonomy" id="29281"/>
    <lineage>
        <taxon>Archaea</taxon>
        <taxon>Thermoproteota</taxon>
        <taxon>environmental samples</taxon>
    </lineage>
</organism>